<name>A0A9E7SUG4_9EURY</name>
<dbReference type="RefSeq" id="WP_254157935.1">
    <property type="nucleotide sequence ID" value="NZ_CP100355.1"/>
</dbReference>
<gene>
    <name evidence="1" type="ORF">NGM29_17060</name>
</gene>
<dbReference type="Gene3D" id="2.30.110.10">
    <property type="entry name" value="Electron Transport, Fmn-binding Protein, Chain A"/>
    <property type="match status" value="1"/>
</dbReference>
<protein>
    <submittedName>
        <fullName evidence="1">Pyridoxamine 5'-phosphate oxidase family protein</fullName>
    </submittedName>
</protein>
<dbReference type="InterPro" id="IPR024747">
    <property type="entry name" value="Pyridox_Oxase-rel"/>
</dbReference>
<dbReference type="SUPFAM" id="SSF50475">
    <property type="entry name" value="FMN-binding split barrel"/>
    <property type="match status" value="1"/>
</dbReference>
<sequence>MDHIDYAYTFGMDADALEARLRETETGVLALSRGNESYAFPVAHHYDGEALYFRLGVTEGSEKRAFLEATETACYVVYGTKTTDNPREIDSWSVLVTGQLSEVPASERDRFDTAQINRNFSPIRVFDEAIDEIEITIVELEIDAITGRATGNG</sequence>
<dbReference type="Pfam" id="PF12900">
    <property type="entry name" value="Pyridox_ox_2"/>
    <property type="match status" value="1"/>
</dbReference>
<dbReference type="KEGG" id="sawl:NGM29_17060"/>
<evidence type="ECO:0000313" key="1">
    <source>
        <dbReference type="EMBL" id="UTF53455.1"/>
    </source>
</evidence>
<keyword evidence="2" id="KW-1185">Reference proteome</keyword>
<dbReference type="Proteomes" id="UP001056855">
    <property type="component" value="Chromosome"/>
</dbReference>
<dbReference type="InterPro" id="IPR012349">
    <property type="entry name" value="Split_barrel_FMN-bd"/>
</dbReference>
<dbReference type="AlphaFoldDB" id="A0A9E7SUG4"/>
<proteinExistence type="predicted"/>
<dbReference type="GeneID" id="73291792"/>
<reference evidence="1" key="1">
    <citation type="submission" date="2022-06" db="EMBL/GenBank/DDBJ databases">
        <title>Diverse halophilic archaea isolated from saline environments.</title>
        <authorList>
            <person name="Cui H.-L."/>
        </authorList>
    </citation>
    <scope>NUCLEOTIDE SEQUENCE</scope>
    <source>
        <strain evidence="1">WLHS1</strain>
    </source>
</reference>
<evidence type="ECO:0000313" key="2">
    <source>
        <dbReference type="Proteomes" id="UP001056855"/>
    </source>
</evidence>
<organism evidence="1 2">
    <name type="scientific">Natronosalvus rutilus</name>
    <dbReference type="NCBI Taxonomy" id="2953753"/>
    <lineage>
        <taxon>Archaea</taxon>
        <taxon>Methanobacteriati</taxon>
        <taxon>Methanobacteriota</taxon>
        <taxon>Stenosarchaea group</taxon>
        <taxon>Halobacteria</taxon>
        <taxon>Halobacteriales</taxon>
        <taxon>Natrialbaceae</taxon>
        <taxon>Natronosalvus</taxon>
    </lineage>
</organism>
<accession>A0A9E7SUG4</accession>
<dbReference type="EMBL" id="CP100355">
    <property type="protein sequence ID" value="UTF53455.1"/>
    <property type="molecule type" value="Genomic_DNA"/>
</dbReference>